<name>D2TVJ7_9GAMM</name>
<accession>D2TVJ7</accession>
<reference evidence="1" key="1">
    <citation type="journal article" date="2010" name="Insect Mol. Biol.">
        <title>The draft genome sequence of Arsenophonus nasoniae, son-killer bacterium of Nasonia vitripennis, reveals genes associated with virulence and symbiosis.</title>
        <authorList>
            <person name="Wilkes T."/>
            <person name="Darby A.C."/>
            <person name="Choi J."/>
            <person name="Colborne J.K."/>
            <person name="Werren J.H."/>
            <person name="Hurst G.D.D."/>
        </authorList>
    </citation>
    <scope>NUCLEOTIDE SEQUENCE</scope>
</reference>
<dbReference type="EMBL" id="FN545148">
    <property type="protein sequence ID" value="CBA71377.1"/>
    <property type="molecule type" value="Genomic_DNA"/>
</dbReference>
<organism evidence="1">
    <name type="scientific">Arsenophonus nasoniae</name>
    <name type="common">son-killer infecting Nasonia vitripennis</name>
    <dbReference type="NCBI Taxonomy" id="638"/>
    <lineage>
        <taxon>Bacteria</taxon>
        <taxon>Pseudomonadati</taxon>
        <taxon>Pseudomonadota</taxon>
        <taxon>Gammaproteobacteria</taxon>
        <taxon>Enterobacterales</taxon>
        <taxon>Morganellaceae</taxon>
        <taxon>Arsenophonus</taxon>
    </lineage>
</organism>
<dbReference type="Pfam" id="PF03889">
    <property type="entry name" value="ArfA"/>
    <property type="match status" value="1"/>
</dbReference>
<dbReference type="InterPro" id="IPR005589">
    <property type="entry name" value="ArfA"/>
</dbReference>
<protein>
    <submittedName>
        <fullName evidence="1">Uncharacterized protein</fullName>
    </submittedName>
</protein>
<gene>
    <name evidence="1" type="ORF">ARN_00370</name>
</gene>
<evidence type="ECO:0000313" key="1">
    <source>
        <dbReference type="EMBL" id="CBA71377.1"/>
    </source>
</evidence>
<proteinExistence type="predicted"/>
<dbReference type="GO" id="GO:0072344">
    <property type="term" value="P:rescue of stalled ribosome"/>
    <property type="evidence" value="ECO:0007669"/>
    <property type="project" value="InterPro"/>
</dbReference>
<dbReference type="AlphaFoldDB" id="D2TVJ7"/>
<sequence length="48" mass="5710">MANYQHQRGIIKKRAVEAILHHPLYRQRIEKIKKEKGVISERSNIIKS</sequence>